<dbReference type="InterPro" id="IPR041208">
    <property type="entry name" value="Cap15"/>
</dbReference>
<dbReference type="OrthoDB" id="1430668at2"/>
<protein>
    <recommendedName>
        <fullName evidence="2">CD-NTase-associated protein 15 domain-containing protein</fullName>
    </recommendedName>
</protein>
<sequence length="200" mass="23101">MFKIIQINTLLKVLIIMSTLLSVGVYTVIKLYLFPNWDLYKIITISSFVSTFVIFILLIPFCARKIWGILKWFNNSLYPDLNGEWFGCVVTESGLEVDVRAVIRQGLLLTEIDMHGKDVKSVTLECTPTMEQGQKKLYYVYRSTSRLLDRPSYDGSTLFDVLESDHSLSLSGKYYTDRQTIGRIYLTQVSKNNRVDVSYY</sequence>
<gene>
    <name evidence="3" type="ORF">VSF3289_03747</name>
</gene>
<feature type="transmembrane region" description="Helical" evidence="1">
    <location>
        <begin position="39"/>
        <end position="63"/>
    </location>
</feature>
<comment type="caution">
    <text evidence="3">The sequence shown here is derived from an EMBL/GenBank/DDBJ whole genome shotgun (WGS) entry which is preliminary data.</text>
</comment>
<keyword evidence="1" id="KW-0472">Membrane</keyword>
<dbReference type="Pfam" id="PF18153">
    <property type="entry name" value="Cap15_CD_rec"/>
    <property type="match status" value="1"/>
</dbReference>
<dbReference type="EMBL" id="MDCJ01000007">
    <property type="protein sequence ID" value="ODS04608.1"/>
    <property type="molecule type" value="Genomic_DNA"/>
</dbReference>
<keyword evidence="1" id="KW-0812">Transmembrane</keyword>
<feature type="transmembrane region" description="Helical" evidence="1">
    <location>
        <begin position="12"/>
        <end position="33"/>
    </location>
</feature>
<organism evidence="3 4">
    <name type="scientific">Vibrio scophthalmi</name>
    <dbReference type="NCBI Taxonomy" id="45658"/>
    <lineage>
        <taxon>Bacteria</taxon>
        <taxon>Pseudomonadati</taxon>
        <taxon>Pseudomonadota</taxon>
        <taxon>Gammaproteobacteria</taxon>
        <taxon>Vibrionales</taxon>
        <taxon>Vibrionaceae</taxon>
        <taxon>Vibrio</taxon>
    </lineage>
</organism>
<name>A0A1E3WFL6_9VIBR</name>
<keyword evidence="1" id="KW-1133">Transmembrane helix</keyword>
<dbReference type="PATRIC" id="fig|45658.8.peg.3719"/>
<evidence type="ECO:0000259" key="2">
    <source>
        <dbReference type="Pfam" id="PF18153"/>
    </source>
</evidence>
<dbReference type="AlphaFoldDB" id="A0A1E3WFL6"/>
<evidence type="ECO:0000313" key="3">
    <source>
        <dbReference type="EMBL" id="ODS04608.1"/>
    </source>
</evidence>
<evidence type="ECO:0000313" key="4">
    <source>
        <dbReference type="Proteomes" id="UP000095131"/>
    </source>
</evidence>
<evidence type="ECO:0000256" key="1">
    <source>
        <dbReference type="SAM" id="Phobius"/>
    </source>
</evidence>
<reference evidence="3 4" key="1">
    <citation type="submission" date="2016-08" db="EMBL/GenBank/DDBJ databases">
        <title>Genome sequencing of Vibrio scophthalmi strain FP3289, an isolated from Paralichthys olivaceus.</title>
        <authorList>
            <person name="Han H.-J."/>
        </authorList>
    </citation>
    <scope>NUCLEOTIDE SEQUENCE [LARGE SCALE GENOMIC DNA]</scope>
    <source>
        <strain evidence="3 4">FP3289</strain>
    </source>
</reference>
<proteinExistence type="predicted"/>
<accession>A0A1E3WFL6</accession>
<feature type="domain" description="CD-NTase-associated protein 15" evidence="2">
    <location>
        <begin position="78"/>
        <end position="188"/>
    </location>
</feature>
<dbReference type="Proteomes" id="UP000095131">
    <property type="component" value="Unassembled WGS sequence"/>
</dbReference>